<evidence type="ECO:0000256" key="1">
    <source>
        <dbReference type="SAM" id="MobiDB-lite"/>
    </source>
</evidence>
<evidence type="ECO:0008006" key="4">
    <source>
        <dbReference type="Google" id="ProtNLM"/>
    </source>
</evidence>
<protein>
    <recommendedName>
        <fullName evidence="4">Calreticulin</fullName>
    </recommendedName>
</protein>
<gene>
    <name evidence="2" type="ORF">ERUC_LOCUS28351</name>
</gene>
<feature type="compositionally biased region" description="Basic and acidic residues" evidence="1">
    <location>
        <begin position="37"/>
        <end position="49"/>
    </location>
</feature>
<proteinExistence type="predicted"/>
<evidence type="ECO:0000313" key="2">
    <source>
        <dbReference type="EMBL" id="CAH8362595.1"/>
    </source>
</evidence>
<dbReference type="Proteomes" id="UP001642260">
    <property type="component" value="Unassembled WGS sequence"/>
</dbReference>
<accession>A0ABC8KVL3</accession>
<dbReference type="EMBL" id="CAKOAT010335599">
    <property type="protein sequence ID" value="CAH8362595.1"/>
    <property type="molecule type" value="Genomic_DNA"/>
</dbReference>
<evidence type="ECO:0000313" key="3">
    <source>
        <dbReference type="Proteomes" id="UP001642260"/>
    </source>
</evidence>
<sequence length="110" mass="12905">TVKKGDTIFVGYLFTGTEITSVWLEIMVRKGDEAAAQEDEKVGKEHEVEWETEPELDFEKQKEKEEKQKALKEKEMINSAVYKEREMQKQEEVKLLRRVAAEAGRKRTEE</sequence>
<organism evidence="2 3">
    <name type="scientific">Eruca vesicaria subsp. sativa</name>
    <name type="common">Garden rocket</name>
    <name type="synonym">Eruca sativa</name>
    <dbReference type="NCBI Taxonomy" id="29727"/>
    <lineage>
        <taxon>Eukaryota</taxon>
        <taxon>Viridiplantae</taxon>
        <taxon>Streptophyta</taxon>
        <taxon>Embryophyta</taxon>
        <taxon>Tracheophyta</taxon>
        <taxon>Spermatophyta</taxon>
        <taxon>Magnoliopsida</taxon>
        <taxon>eudicotyledons</taxon>
        <taxon>Gunneridae</taxon>
        <taxon>Pentapetalae</taxon>
        <taxon>rosids</taxon>
        <taxon>malvids</taxon>
        <taxon>Brassicales</taxon>
        <taxon>Brassicaceae</taxon>
        <taxon>Brassiceae</taxon>
        <taxon>Eruca</taxon>
    </lineage>
</organism>
<feature type="region of interest" description="Disordered" evidence="1">
    <location>
        <begin position="37"/>
        <end position="64"/>
    </location>
</feature>
<keyword evidence="3" id="KW-1185">Reference proteome</keyword>
<dbReference type="AlphaFoldDB" id="A0ABC8KVL3"/>
<reference evidence="2 3" key="1">
    <citation type="submission" date="2022-03" db="EMBL/GenBank/DDBJ databases">
        <authorList>
            <person name="Macdonald S."/>
            <person name="Ahmed S."/>
            <person name="Newling K."/>
        </authorList>
    </citation>
    <scope>NUCLEOTIDE SEQUENCE [LARGE SCALE GENOMIC DNA]</scope>
</reference>
<name>A0ABC8KVL3_ERUVS</name>
<feature type="non-terminal residue" evidence="2">
    <location>
        <position position="1"/>
    </location>
</feature>
<comment type="caution">
    <text evidence="2">The sequence shown here is derived from an EMBL/GenBank/DDBJ whole genome shotgun (WGS) entry which is preliminary data.</text>
</comment>